<dbReference type="Gene3D" id="3.40.50.1000">
    <property type="entry name" value="HAD superfamily/HAD-like"/>
    <property type="match status" value="1"/>
</dbReference>
<keyword evidence="2" id="KW-1185">Reference proteome</keyword>
<dbReference type="RefSeq" id="WP_132321095.1">
    <property type="nucleotide sequence ID" value="NZ_FWZT01000013.1"/>
</dbReference>
<dbReference type="AlphaFoldDB" id="A0A1Y6C4B8"/>
<evidence type="ECO:0000313" key="2">
    <source>
        <dbReference type="Proteomes" id="UP000192907"/>
    </source>
</evidence>
<organism evidence="1 2">
    <name type="scientific">Pseudobacteriovorax antillogorgiicola</name>
    <dbReference type="NCBI Taxonomy" id="1513793"/>
    <lineage>
        <taxon>Bacteria</taxon>
        <taxon>Pseudomonadati</taxon>
        <taxon>Bdellovibrionota</taxon>
        <taxon>Oligoflexia</taxon>
        <taxon>Oligoflexales</taxon>
        <taxon>Pseudobacteriovoracaceae</taxon>
        <taxon>Pseudobacteriovorax</taxon>
    </lineage>
</organism>
<reference evidence="2" key="1">
    <citation type="submission" date="2017-04" db="EMBL/GenBank/DDBJ databases">
        <authorList>
            <person name="Varghese N."/>
            <person name="Submissions S."/>
        </authorList>
    </citation>
    <scope>NUCLEOTIDE SEQUENCE [LARGE SCALE GENOMIC DNA]</scope>
    <source>
        <strain evidence="2">RKEM611</strain>
    </source>
</reference>
<gene>
    <name evidence="1" type="ORF">SAMN06296036_11371</name>
</gene>
<name>A0A1Y6C4B8_9BACT</name>
<accession>A0A1Y6C4B8</accession>
<evidence type="ECO:0000313" key="1">
    <source>
        <dbReference type="EMBL" id="SMF43345.1"/>
    </source>
</evidence>
<dbReference type="Proteomes" id="UP000192907">
    <property type="component" value="Unassembled WGS sequence"/>
</dbReference>
<proteinExistence type="predicted"/>
<dbReference type="InterPro" id="IPR023214">
    <property type="entry name" value="HAD_sf"/>
</dbReference>
<protein>
    <submittedName>
        <fullName evidence="1">Uncharacterized protein</fullName>
    </submittedName>
</protein>
<sequence length="234" mass="26243">MGNMLLMATIIISAIISSCGLEAERQSQSDLQSTRSNKILCIFDYDLTLSSNKCGATQGRSEFNCRYNKNPTYNWYDQCLGLSARQAVAKCVYNNAHIGIASHSPLGASWEDKVLPMVYESQFPEWTYSGAYPQVDNWGNWNCPTCPYHMNPGISKPEGIRRIMRHYGLNPYDPADQARVIFWDDSWTNINAVRQELPSVQDIKVPRNQSSGNDGGCGITDREISQGWQAVGGW</sequence>
<dbReference type="EMBL" id="FWZT01000013">
    <property type="protein sequence ID" value="SMF43345.1"/>
    <property type="molecule type" value="Genomic_DNA"/>
</dbReference>